<feature type="domain" description="Ribosomal protein L9" evidence="6">
    <location>
        <begin position="303"/>
        <end position="347"/>
    </location>
</feature>
<accession>A0A8T0F9K4</accession>
<evidence type="ECO:0000256" key="4">
    <source>
        <dbReference type="SAM" id="Coils"/>
    </source>
</evidence>
<keyword evidence="4" id="KW-0175">Coiled coil</keyword>
<evidence type="ECO:0000256" key="1">
    <source>
        <dbReference type="ARBA" id="ARBA00010605"/>
    </source>
</evidence>
<evidence type="ECO:0000313" key="7">
    <source>
        <dbReference type="EMBL" id="KAF8786070.1"/>
    </source>
</evidence>
<dbReference type="GO" id="GO:0005840">
    <property type="term" value="C:ribosome"/>
    <property type="evidence" value="ECO:0007669"/>
    <property type="project" value="UniProtKB-KW"/>
</dbReference>
<evidence type="ECO:0000256" key="3">
    <source>
        <dbReference type="ARBA" id="ARBA00023274"/>
    </source>
</evidence>
<dbReference type="PANTHER" id="PTHR45823:SF1">
    <property type="entry name" value="T-SNARE COILED-COIL HOMOLOGY DOMAIN-CONTAINING PROTEIN"/>
    <property type="match status" value="1"/>
</dbReference>
<dbReference type="SUPFAM" id="SSF52266">
    <property type="entry name" value="SGNH hydrolase"/>
    <property type="match status" value="1"/>
</dbReference>
<dbReference type="PANTHER" id="PTHR45823">
    <property type="entry name" value="T-SNARE COILED-COIL HOMOLOGY DOMAIN-CONTAINING PROTEIN"/>
    <property type="match status" value="1"/>
</dbReference>
<reference evidence="7" key="1">
    <citation type="journal article" date="2020" name="bioRxiv">
        <title>Chromosome-level reference genome of the European wasp spider Argiope bruennichi: a resource for studies on range expansion and evolutionary adaptation.</title>
        <authorList>
            <person name="Sheffer M.M."/>
            <person name="Hoppe A."/>
            <person name="Krehenwinkel H."/>
            <person name="Uhl G."/>
            <person name="Kuss A.W."/>
            <person name="Jensen L."/>
            <person name="Jensen C."/>
            <person name="Gillespie R.G."/>
            <person name="Hoff K.J."/>
            <person name="Prost S."/>
        </authorList>
    </citation>
    <scope>NUCLEOTIDE SEQUENCE</scope>
</reference>
<evidence type="ECO:0000259" key="6">
    <source>
        <dbReference type="Pfam" id="PF01281"/>
    </source>
</evidence>
<dbReference type="InterPro" id="IPR036935">
    <property type="entry name" value="Ribosomal_bL9_N_sf"/>
</dbReference>
<comment type="caution">
    <text evidence="7">The sequence shown here is derived from an EMBL/GenBank/DDBJ whole genome shotgun (WGS) entry which is preliminary data.</text>
</comment>
<keyword evidence="3" id="KW-0687">Ribonucleoprotein</keyword>
<dbReference type="SUPFAM" id="SSF55658">
    <property type="entry name" value="L9 N-domain-like"/>
    <property type="match status" value="1"/>
</dbReference>
<evidence type="ECO:0000313" key="8">
    <source>
        <dbReference type="Proteomes" id="UP000807504"/>
    </source>
</evidence>
<comment type="similarity">
    <text evidence="1">Belongs to the bacterial ribosomal protein bL9 family.</text>
</comment>
<evidence type="ECO:0000256" key="5">
    <source>
        <dbReference type="SAM" id="MobiDB-lite"/>
    </source>
</evidence>
<dbReference type="Gene3D" id="3.40.5.10">
    <property type="entry name" value="Ribosomal protein L9, N-terminal domain"/>
    <property type="match status" value="1"/>
</dbReference>
<keyword evidence="2 7" id="KW-0689">Ribosomal protein</keyword>
<gene>
    <name evidence="7" type="ORF">HNY73_007835</name>
</gene>
<dbReference type="CDD" id="cd00229">
    <property type="entry name" value="SGNH_hydrolase"/>
    <property type="match status" value="1"/>
</dbReference>
<dbReference type="InterPro" id="IPR020070">
    <property type="entry name" value="Ribosomal_bL9_N"/>
</dbReference>
<proteinExistence type="inferred from homology"/>
<feature type="coiled-coil region" evidence="4">
    <location>
        <begin position="506"/>
        <end position="551"/>
    </location>
</feature>
<dbReference type="GO" id="GO:1990904">
    <property type="term" value="C:ribonucleoprotein complex"/>
    <property type="evidence" value="ECO:0007669"/>
    <property type="project" value="UniProtKB-KW"/>
</dbReference>
<dbReference type="InterPro" id="IPR036514">
    <property type="entry name" value="SGNH_hydro_sf"/>
</dbReference>
<keyword evidence="8" id="KW-1185">Reference proteome</keyword>
<evidence type="ECO:0000256" key="2">
    <source>
        <dbReference type="ARBA" id="ARBA00022980"/>
    </source>
</evidence>
<dbReference type="EMBL" id="JABXBU010000015">
    <property type="protein sequence ID" value="KAF8786070.1"/>
    <property type="molecule type" value="Genomic_DNA"/>
</dbReference>
<feature type="region of interest" description="Disordered" evidence="5">
    <location>
        <begin position="195"/>
        <end position="214"/>
    </location>
</feature>
<dbReference type="Pfam" id="PF01281">
    <property type="entry name" value="Ribosomal_L9_N"/>
    <property type="match status" value="1"/>
</dbReference>
<dbReference type="Proteomes" id="UP000807504">
    <property type="component" value="Unassembled WGS sequence"/>
</dbReference>
<dbReference type="InterPro" id="IPR009027">
    <property type="entry name" value="Ribosomal_bL9/RNase_H1_N"/>
</dbReference>
<organism evidence="7 8">
    <name type="scientific">Argiope bruennichi</name>
    <name type="common">Wasp spider</name>
    <name type="synonym">Aranea bruennichi</name>
    <dbReference type="NCBI Taxonomy" id="94029"/>
    <lineage>
        <taxon>Eukaryota</taxon>
        <taxon>Metazoa</taxon>
        <taxon>Ecdysozoa</taxon>
        <taxon>Arthropoda</taxon>
        <taxon>Chelicerata</taxon>
        <taxon>Arachnida</taxon>
        <taxon>Araneae</taxon>
        <taxon>Araneomorphae</taxon>
        <taxon>Entelegynae</taxon>
        <taxon>Araneoidea</taxon>
        <taxon>Araneidae</taxon>
        <taxon>Argiope</taxon>
    </lineage>
</organism>
<dbReference type="AlphaFoldDB" id="A0A8T0F9K4"/>
<protein>
    <submittedName>
        <fullName evidence="7">39S ribosomal protein L9 like protein</fullName>
    </submittedName>
</protein>
<sequence>MRALFIGDSMIKYLHKYVSVESLDFHLDIVSYPGATIERLASNISVHKNYDWVLVHVGTNNASLDTIEVILKKYIALATEVLLHNPGARIIFSSIVPRDFDFHRKEYKESDSYQPSWKNYLARDGLHLNRWGNKLLAGCFLESLTGCISADTASKKIVKTQSSNSGFSFDDSEFPLLSSFPAAFVSSAWPKQESAKPVSRPVQPARPKQESTRLISTPVQQSAALLTKDISSLPSSKGIGNLFQREITTPTKLSYRTTYIVERIMPPPASRFNAKRPRILKARHFIYRTIEDTDLSDPPDLHVVLTSYVEGIGDVGDVISLDPYYARDHLLLQRKADYATPENIEKYTNMRKSRSERAKYSSIHAGMLVKVLSKSTIPVFMNPKEPWTVGRKHIHVAFRMEGFHVPEDAIELPSTPIEGPDSEKESTDFAVYLTINDRERVPIRCRLFHIKPGMETAKLSDELYLDKYEPLLSEQKELLESMPMPEILDDISASISLVEKYRISCVEKIEEDVQSVEREIGVVKDEARTNIEAVQERIGNLEKRLSELEDRPNNFLPNSEFSYTRPTVKPLTFDEETSWTVFKTQFDVVSSTNGWTDVVKASQLVASLRGSAVEVLQGIPSEKLTDLMTIEETLESRFGDSHLTQFYRTQLKTRRQKAGESLQVLAADVQRLMSLAYAECPRDVRESLAVQYFVDAIRDEDTQLATRLTDEKDLKSALAYSMKYEAAKTVSRSPRCVRPIEIQNEAGRKSDDKFESLCSLLEKLLNSHDGEKNNIPRRNSNVTCWRCNKKGHLQREYAVTDFPSQVSQKGVLVAASLVDLKTEAIPVRVLNLNNRSKIVSKGTVIASCDQLMDIVARPQEFSGAHPPIILENLEGLDEQQKREVRKLLNEFQS</sequence>
<name>A0A8T0F9K4_ARGBR</name>
<dbReference type="Gene3D" id="3.40.50.1110">
    <property type="entry name" value="SGNH hydrolase"/>
    <property type="match status" value="1"/>
</dbReference>
<reference evidence="7" key="2">
    <citation type="submission" date="2020-06" db="EMBL/GenBank/DDBJ databases">
        <authorList>
            <person name="Sheffer M."/>
        </authorList>
    </citation>
    <scope>NUCLEOTIDE SEQUENCE</scope>
</reference>